<keyword evidence="2" id="KW-1185">Reference proteome</keyword>
<dbReference type="Proteomes" id="UP000799424">
    <property type="component" value="Unassembled WGS sequence"/>
</dbReference>
<reference evidence="1" key="1">
    <citation type="journal article" date="2020" name="Stud. Mycol.">
        <title>101 Dothideomycetes genomes: a test case for predicting lifestyles and emergence of pathogens.</title>
        <authorList>
            <person name="Haridas S."/>
            <person name="Albert R."/>
            <person name="Binder M."/>
            <person name="Bloem J."/>
            <person name="Labutti K."/>
            <person name="Salamov A."/>
            <person name="Andreopoulos B."/>
            <person name="Baker S."/>
            <person name="Barry K."/>
            <person name="Bills G."/>
            <person name="Bluhm B."/>
            <person name="Cannon C."/>
            <person name="Castanera R."/>
            <person name="Culley D."/>
            <person name="Daum C."/>
            <person name="Ezra D."/>
            <person name="Gonzalez J."/>
            <person name="Henrissat B."/>
            <person name="Kuo A."/>
            <person name="Liang C."/>
            <person name="Lipzen A."/>
            <person name="Lutzoni F."/>
            <person name="Magnuson J."/>
            <person name="Mondo S."/>
            <person name="Nolan M."/>
            <person name="Ohm R."/>
            <person name="Pangilinan J."/>
            <person name="Park H.-J."/>
            <person name="Ramirez L."/>
            <person name="Alfaro M."/>
            <person name="Sun H."/>
            <person name="Tritt A."/>
            <person name="Yoshinaga Y."/>
            <person name="Zwiers L.-H."/>
            <person name="Turgeon B."/>
            <person name="Goodwin S."/>
            <person name="Spatafora J."/>
            <person name="Crous P."/>
            <person name="Grigoriev I."/>
        </authorList>
    </citation>
    <scope>NUCLEOTIDE SEQUENCE</scope>
    <source>
        <strain evidence="1">CBS 113818</strain>
    </source>
</reference>
<gene>
    <name evidence="1" type="ORF">CC86DRAFT_8545</name>
</gene>
<proteinExistence type="predicted"/>
<dbReference type="EMBL" id="MU006216">
    <property type="protein sequence ID" value="KAF2833360.1"/>
    <property type="molecule type" value="Genomic_DNA"/>
</dbReference>
<dbReference type="PANTHER" id="PTHR38790:SF4">
    <property type="entry name" value="2EXR DOMAIN-CONTAINING PROTEIN"/>
    <property type="match status" value="1"/>
</dbReference>
<dbReference type="PANTHER" id="PTHR38790">
    <property type="entry name" value="2EXR DOMAIN-CONTAINING PROTEIN-RELATED"/>
    <property type="match status" value="1"/>
</dbReference>
<evidence type="ECO:0000313" key="2">
    <source>
        <dbReference type="Proteomes" id="UP000799424"/>
    </source>
</evidence>
<dbReference type="AlphaFoldDB" id="A0A6A7AJE0"/>
<protein>
    <submittedName>
        <fullName evidence="1">Uncharacterized protein</fullName>
    </submittedName>
</protein>
<organism evidence="1 2">
    <name type="scientific">Ophiobolus disseminans</name>
    <dbReference type="NCBI Taxonomy" id="1469910"/>
    <lineage>
        <taxon>Eukaryota</taxon>
        <taxon>Fungi</taxon>
        <taxon>Dikarya</taxon>
        <taxon>Ascomycota</taxon>
        <taxon>Pezizomycotina</taxon>
        <taxon>Dothideomycetes</taxon>
        <taxon>Pleosporomycetidae</taxon>
        <taxon>Pleosporales</taxon>
        <taxon>Pleosporineae</taxon>
        <taxon>Phaeosphaeriaceae</taxon>
        <taxon>Ophiobolus</taxon>
    </lineage>
</organism>
<name>A0A6A7AJE0_9PLEO</name>
<sequence length="193" mass="22239">MPVSLPRRSVRGRLGFDKFENGILDLTPTGNEIAITEQNAQRSPLLRLLTEIRDIIWRYALGHRVVRLGSSRYAYRDGIGPHLSLLRVCRQVYSETALLPHTLNTFAFCGLSDLQLYAQRRRLFKVQNLSLEAYQPVLDSMGPCHLNLPLVDLPQLRKIDITLLKGWWENHMGETEVRDMLRAHLQGIDVQFH</sequence>
<dbReference type="OrthoDB" id="5413827at2759"/>
<accession>A0A6A7AJE0</accession>
<evidence type="ECO:0000313" key="1">
    <source>
        <dbReference type="EMBL" id="KAF2833360.1"/>
    </source>
</evidence>